<dbReference type="PRINTS" id="PR00313">
    <property type="entry name" value="CABNDNGRPT"/>
</dbReference>
<evidence type="ECO:0000313" key="1">
    <source>
        <dbReference type="EMBL" id="PSJ17244.1"/>
    </source>
</evidence>
<accession>A0A2P7NUU6</accession>
<proteinExistence type="predicted"/>
<reference evidence="1 2" key="1">
    <citation type="submission" date="2018-03" db="EMBL/GenBank/DDBJ databases">
        <title>Draft genome of Nitrosomonas supralitoralis APG5.</title>
        <authorList>
            <person name="Urakawa H."/>
            <person name="Lopez J.V."/>
        </authorList>
    </citation>
    <scope>NUCLEOTIDE SEQUENCE [LARGE SCALE GENOMIC DNA]</scope>
    <source>
        <strain evidence="1 2">APG5</strain>
    </source>
</reference>
<dbReference type="EMBL" id="PXXU01000024">
    <property type="protein sequence ID" value="PSJ17244.1"/>
    <property type="molecule type" value="Genomic_DNA"/>
</dbReference>
<gene>
    <name evidence="1" type="ORF">C7H79_09125</name>
</gene>
<dbReference type="Proteomes" id="UP000241912">
    <property type="component" value="Unassembled WGS sequence"/>
</dbReference>
<evidence type="ECO:0000313" key="2">
    <source>
        <dbReference type="Proteomes" id="UP000241912"/>
    </source>
</evidence>
<comment type="caution">
    <text evidence="1">The sequence shown here is derived from an EMBL/GenBank/DDBJ whole genome shotgun (WGS) entry which is preliminary data.</text>
</comment>
<sequence>MAITSTQQTEILKIVAGLFNAAPGGSNLTFLANFIENGGTTSQLADELAALPLFTNDIMGGKVTTDAQVEVLMQNFGLTADGVEGSAATQAEDYFTSQIDAGVGFGKIVFDAVTFLSNNPPEEFTETATLLSNKALVAEAYSKAASSTDLAILQTVLSKVTGDAPYTAEDVQQALADSGVPTGNGQGFDLIVGEDNLIGTSGDDTFTGLVKQSNVGTSVNTLESIDRLDGGAGNDTLTATLASTAAPSLTSVENVIARFAAGVTLDLTNATGVNAVTVQSSTGAGLVDGVGAAANLTVRSQKQDVTFSGNTATNLNLNLDRVGDFVVPVSTQTIVTLDPSATTLNLDTRNSNADISSLTGVKTLNVAARGTNEILQGSGGVTTTATITGTGSVELQTPFTALKTLDATGNSGGVTATVNAAALTINTGSGNDDITYTAALVAKTAVKLGAGDDTFTIAVGPSAVGAKVDAGDGDDTLGVTDGTFLNADAKNVYSNFETLEIGGGTGIYNMDNLPGLGAITIGSTLTGDADITNAAADTTVTFNAEEATDLVLINALTYALKTDTGTSDDVALTLNALDGVDNGTAEGVITGVDFTADGIESFTIASNISGIDPELENTDYVNQIAALSGDLVETLNISGNANLEIGTLTAPVLSRIDASTMTGGLTVDASAVPGGVEFLGGSANDFYTGTAGGDTITGNGGADEITLSNVGDATDTLIFNAASDSQLNADVDGFDHISNFGTTALGGPLDIIDVGAFGFSGQQASALANKGALANSVVDGTVLTRTDFFASGGVDRGVAIGTNGGNTYVFVDANKDGDFIATDDLVIEIDGVSPISLANFGF</sequence>
<keyword evidence="2" id="KW-1185">Reference proteome</keyword>
<organism evidence="1 2">
    <name type="scientific">Nitrosomonas supralitoralis</name>
    <dbReference type="NCBI Taxonomy" id="2116706"/>
    <lineage>
        <taxon>Bacteria</taxon>
        <taxon>Pseudomonadati</taxon>
        <taxon>Pseudomonadota</taxon>
        <taxon>Betaproteobacteria</taxon>
        <taxon>Nitrosomonadales</taxon>
        <taxon>Nitrosomonadaceae</taxon>
        <taxon>Nitrosomonas</taxon>
    </lineage>
</organism>
<dbReference type="RefSeq" id="WP_106706975.1">
    <property type="nucleotide sequence ID" value="NZ_PXXU01000024.1"/>
</dbReference>
<protein>
    <recommendedName>
        <fullName evidence="3">Calcium-binding protein</fullName>
    </recommendedName>
</protein>
<dbReference type="AlphaFoldDB" id="A0A2P7NUU6"/>
<dbReference type="OrthoDB" id="8540162at2"/>
<evidence type="ECO:0008006" key="3">
    <source>
        <dbReference type="Google" id="ProtNLM"/>
    </source>
</evidence>
<name>A0A2P7NUU6_9PROT</name>